<organism evidence="4 5">
    <name type="scientific">Kribbella amoyensis</name>
    <dbReference type="NCBI Taxonomy" id="996641"/>
    <lineage>
        <taxon>Bacteria</taxon>
        <taxon>Bacillati</taxon>
        <taxon>Actinomycetota</taxon>
        <taxon>Actinomycetes</taxon>
        <taxon>Propionibacteriales</taxon>
        <taxon>Kribbellaceae</taxon>
        <taxon>Kribbella</taxon>
    </lineage>
</organism>
<feature type="transmembrane region" description="Helical" evidence="2">
    <location>
        <begin position="148"/>
        <end position="167"/>
    </location>
</feature>
<keyword evidence="2" id="KW-0812">Transmembrane</keyword>
<dbReference type="RefSeq" id="WP_145803726.1">
    <property type="nucleotide sequence ID" value="NZ_VIVK01000001.1"/>
</dbReference>
<feature type="domain" description="DUF7144" evidence="3">
    <location>
        <begin position="53"/>
        <end position="168"/>
    </location>
</feature>
<name>A0A561BMQ2_9ACTN</name>
<gene>
    <name evidence="4" type="ORF">FB561_1134</name>
</gene>
<dbReference type="EMBL" id="VIVK01000001">
    <property type="protein sequence ID" value="TWD80062.1"/>
    <property type="molecule type" value="Genomic_DNA"/>
</dbReference>
<feature type="transmembrane region" description="Helical" evidence="2">
    <location>
        <begin position="52"/>
        <end position="77"/>
    </location>
</feature>
<keyword evidence="5" id="KW-1185">Reference proteome</keyword>
<evidence type="ECO:0000256" key="2">
    <source>
        <dbReference type="SAM" id="Phobius"/>
    </source>
</evidence>
<feature type="transmembrane region" description="Helical" evidence="2">
    <location>
        <begin position="97"/>
        <end position="118"/>
    </location>
</feature>
<accession>A0A561BMQ2</accession>
<dbReference type="AlphaFoldDB" id="A0A561BMQ2"/>
<dbReference type="Pfam" id="PF23636">
    <property type="entry name" value="DUF7144"/>
    <property type="match status" value="1"/>
</dbReference>
<sequence length="177" mass="19110">MTDTNIGANGPADAPGSDGSTRTESTPPPSTSSSANGYVEDRDRPEPTGWTGWLIFGGLVGLMLGIFHFFQGFIALLHDDYYLVAKSGLAIEFSYTTWGWIQIVIGVLMIASGAGLMVGQTWARVTTSIFVVVSAIISAAFLKAFPIWSALMIGLCVLVLWATIVHGREMKTYADRW</sequence>
<keyword evidence="2" id="KW-0472">Membrane</keyword>
<comment type="caution">
    <text evidence="4">The sequence shown here is derived from an EMBL/GenBank/DDBJ whole genome shotgun (WGS) entry which is preliminary data.</text>
</comment>
<feature type="region of interest" description="Disordered" evidence="1">
    <location>
        <begin position="1"/>
        <end position="42"/>
    </location>
</feature>
<dbReference type="OrthoDB" id="4482242at2"/>
<evidence type="ECO:0000313" key="4">
    <source>
        <dbReference type="EMBL" id="TWD80062.1"/>
    </source>
</evidence>
<dbReference type="Proteomes" id="UP000318380">
    <property type="component" value="Unassembled WGS sequence"/>
</dbReference>
<keyword evidence="2" id="KW-1133">Transmembrane helix</keyword>
<evidence type="ECO:0000256" key="1">
    <source>
        <dbReference type="SAM" id="MobiDB-lite"/>
    </source>
</evidence>
<evidence type="ECO:0000313" key="5">
    <source>
        <dbReference type="Proteomes" id="UP000318380"/>
    </source>
</evidence>
<protein>
    <recommendedName>
        <fullName evidence="3">DUF7144 domain-containing protein</fullName>
    </recommendedName>
</protein>
<dbReference type="InterPro" id="IPR055568">
    <property type="entry name" value="DUF7144"/>
</dbReference>
<proteinExistence type="predicted"/>
<reference evidence="4 5" key="1">
    <citation type="submission" date="2019-06" db="EMBL/GenBank/DDBJ databases">
        <title>Sequencing the genomes of 1000 actinobacteria strains.</title>
        <authorList>
            <person name="Klenk H.-P."/>
        </authorList>
    </citation>
    <scope>NUCLEOTIDE SEQUENCE [LARGE SCALE GENOMIC DNA]</scope>
    <source>
        <strain evidence="4 5">DSM 24683</strain>
    </source>
</reference>
<evidence type="ECO:0000259" key="3">
    <source>
        <dbReference type="Pfam" id="PF23636"/>
    </source>
</evidence>
<feature type="transmembrane region" description="Helical" evidence="2">
    <location>
        <begin position="125"/>
        <end position="142"/>
    </location>
</feature>